<evidence type="ECO:0000313" key="2">
    <source>
        <dbReference type="Proteomes" id="UP000323000"/>
    </source>
</evidence>
<proteinExistence type="predicted"/>
<dbReference type="Proteomes" id="UP000323000">
    <property type="component" value="Chromosome 1"/>
</dbReference>
<reference evidence="2" key="1">
    <citation type="journal article" date="2019" name="Gigascience">
        <title>De novo genome assembly of the endangered Acer yangbiense, a plant species with extremely small populations endemic to Yunnan Province, China.</title>
        <authorList>
            <person name="Yang J."/>
            <person name="Wariss H.M."/>
            <person name="Tao L."/>
            <person name="Zhang R."/>
            <person name="Yun Q."/>
            <person name="Hollingsworth P."/>
            <person name="Dao Z."/>
            <person name="Luo G."/>
            <person name="Guo H."/>
            <person name="Ma Y."/>
            <person name="Sun W."/>
        </authorList>
    </citation>
    <scope>NUCLEOTIDE SEQUENCE [LARGE SCALE GENOMIC DNA]</scope>
    <source>
        <strain evidence="2">cv. Malutang</strain>
    </source>
</reference>
<dbReference type="AlphaFoldDB" id="A0A5C7IYZ3"/>
<gene>
    <name evidence="1" type="ORF">EZV62_002927</name>
</gene>
<name>A0A5C7IYZ3_9ROSI</name>
<dbReference type="EMBL" id="VAHF01000001">
    <property type="protein sequence ID" value="TXG74348.1"/>
    <property type="molecule type" value="Genomic_DNA"/>
</dbReference>
<comment type="caution">
    <text evidence="1">The sequence shown here is derived from an EMBL/GenBank/DDBJ whole genome shotgun (WGS) entry which is preliminary data.</text>
</comment>
<keyword evidence="2" id="KW-1185">Reference proteome</keyword>
<evidence type="ECO:0000313" key="1">
    <source>
        <dbReference type="EMBL" id="TXG74348.1"/>
    </source>
</evidence>
<dbReference type="OrthoDB" id="1103805at2759"/>
<sequence>MDSIMALSSQIPLSNCVVERQLSQSLFGVTEFRLNAAERIEMTDVVAKLSVIWEKFLRCSLSSIFSDCQTLHEFVKMTLPERVTEIFELSLLLEVGAGINNNVENSASRQGEGRGRIEECLVAVLRIGALWNL</sequence>
<protein>
    <submittedName>
        <fullName evidence="1">Uncharacterized protein</fullName>
    </submittedName>
</protein>
<accession>A0A5C7IYZ3</accession>
<organism evidence="1 2">
    <name type="scientific">Acer yangbiense</name>
    <dbReference type="NCBI Taxonomy" id="1000413"/>
    <lineage>
        <taxon>Eukaryota</taxon>
        <taxon>Viridiplantae</taxon>
        <taxon>Streptophyta</taxon>
        <taxon>Embryophyta</taxon>
        <taxon>Tracheophyta</taxon>
        <taxon>Spermatophyta</taxon>
        <taxon>Magnoliopsida</taxon>
        <taxon>eudicotyledons</taxon>
        <taxon>Gunneridae</taxon>
        <taxon>Pentapetalae</taxon>
        <taxon>rosids</taxon>
        <taxon>malvids</taxon>
        <taxon>Sapindales</taxon>
        <taxon>Sapindaceae</taxon>
        <taxon>Hippocastanoideae</taxon>
        <taxon>Acereae</taxon>
        <taxon>Acer</taxon>
    </lineage>
</organism>